<organism evidence="2">
    <name type="scientific">Salmonella enteritidis</name>
    <dbReference type="NCBI Taxonomy" id="149539"/>
    <lineage>
        <taxon>Bacteria</taxon>
        <taxon>Pseudomonadati</taxon>
        <taxon>Pseudomonadota</taxon>
        <taxon>Gammaproteobacteria</taxon>
        <taxon>Enterobacterales</taxon>
        <taxon>Enterobacteriaceae</taxon>
        <taxon>Salmonella</taxon>
    </lineage>
</organism>
<dbReference type="AlphaFoldDB" id="A0A1B0QZF3"/>
<evidence type="ECO:0000313" key="2">
    <source>
        <dbReference type="EMBL" id="AKB10639.1"/>
    </source>
</evidence>
<proteinExistence type="predicted"/>
<keyword evidence="2" id="KW-0614">Plasmid</keyword>
<keyword evidence="1" id="KW-1133">Transmembrane helix</keyword>
<keyword evidence="1" id="KW-0472">Membrane</keyword>
<name>A0A1B0QZF3_SALEN</name>
<keyword evidence="1" id="KW-0812">Transmembrane</keyword>
<dbReference type="EMBL" id="KM396300">
    <property type="protein sequence ID" value="AKB10639.1"/>
    <property type="molecule type" value="Genomic_DNA"/>
</dbReference>
<reference evidence="2" key="1">
    <citation type="submission" date="2014-08" db="EMBL/GenBank/DDBJ databases">
        <title>High prevalence of clonal-related extended-spectrum cephalosporin-resistant Salmonella enterica serovar Enteritidis in Republic of Korea: a microbiological, molecular, and epidemiological study.</title>
        <authorList>
            <person name="Kim J.S."/>
            <person name="Jeon S.-E."/>
            <person name="Kim S.-J."/>
            <person name="Lee D.-Y."/>
            <person name="Chung G.T."/>
            <person name="Yoo C.-K."/>
            <person name="Kim J."/>
        </authorList>
    </citation>
    <scope>NUCLEOTIDE SEQUENCE</scope>
    <source>
        <strain evidence="2">SEN110055</strain>
        <plasmid evidence="2">pSEN110055</plasmid>
    </source>
</reference>
<accession>A0A1B0QZF3</accession>
<geneLocation type="plasmid" evidence="2">
    <name>pSEN110055</name>
</geneLocation>
<gene>
    <name evidence="2" type="ORF">pSEN110055_277</name>
</gene>
<evidence type="ECO:0000256" key="1">
    <source>
        <dbReference type="SAM" id="Phobius"/>
    </source>
</evidence>
<feature type="transmembrane region" description="Helical" evidence="1">
    <location>
        <begin position="68"/>
        <end position="89"/>
    </location>
</feature>
<evidence type="ECO:0008006" key="3">
    <source>
        <dbReference type="Google" id="ProtNLM"/>
    </source>
</evidence>
<protein>
    <recommendedName>
        <fullName evidence="3">Pilus assembly protein</fullName>
    </recommendedName>
</protein>
<dbReference type="RefSeq" id="WP_234700355.1">
    <property type="nucleotide sequence ID" value="NZ_KM396300.1"/>
</dbReference>
<sequence length="124" mass="13835">MKMLSGINIPFFKKSKKDENGDLEQSYVKKDESAKGRFLDIKKRFSPQAEASGAGITYSALINRDTKLIRINTVSIAVIGLLVAKILFFTDPVTIVTPPNMNEEITVVGNKASESYKTQWALFF</sequence>